<evidence type="ECO:0000256" key="2">
    <source>
        <dbReference type="PROSITE-ProRule" id="PRU00169"/>
    </source>
</evidence>
<evidence type="ECO:0000259" key="5">
    <source>
        <dbReference type="PROSITE" id="PS51755"/>
    </source>
</evidence>
<feature type="DNA-binding region" description="OmpR/PhoB-type" evidence="3">
    <location>
        <begin position="124"/>
        <end position="222"/>
    </location>
</feature>
<dbReference type="Proteomes" id="UP000245461">
    <property type="component" value="Unassembled WGS sequence"/>
</dbReference>
<dbReference type="InterPro" id="IPR036388">
    <property type="entry name" value="WH-like_DNA-bd_sf"/>
</dbReference>
<dbReference type="GO" id="GO:0006355">
    <property type="term" value="P:regulation of DNA-templated transcription"/>
    <property type="evidence" value="ECO:0007669"/>
    <property type="project" value="InterPro"/>
</dbReference>
<dbReference type="PROSITE" id="PS51755">
    <property type="entry name" value="OMPR_PHOB"/>
    <property type="match status" value="1"/>
</dbReference>
<dbReference type="PROSITE" id="PS50110">
    <property type="entry name" value="RESPONSE_REGULATORY"/>
    <property type="match status" value="1"/>
</dbReference>
<comment type="caution">
    <text evidence="6">The sequence shown here is derived from an EMBL/GenBank/DDBJ whole genome shotgun (WGS) entry which is preliminary data.</text>
</comment>
<dbReference type="InterPro" id="IPR001867">
    <property type="entry name" value="OmpR/PhoB-type_DNA-bd"/>
</dbReference>
<dbReference type="GO" id="GO:0000976">
    <property type="term" value="F:transcription cis-regulatory region binding"/>
    <property type="evidence" value="ECO:0007669"/>
    <property type="project" value="TreeGrafter"/>
</dbReference>
<organism evidence="6 7">
    <name type="scientific">Zavarzinia aquatilis</name>
    <dbReference type="NCBI Taxonomy" id="2211142"/>
    <lineage>
        <taxon>Bacteria</taxon>
        <taxon>Pseudomonadati</taxon>
        <taxon>Pseudomonadota</taxon>
        <taxon>Alphaproteobacteria</taxon>
        <taxon>Rhodospirillales</taxon>
        <taxon>Zavarziniaceae</taxon>
        <taxon>Zavarzinia</taxon>
    </lineage>
</organism>
<dbReference type="SMART" id="SM00448">
    <property type="entry name" value="REC"/>
    <property type="match status" value="1"/>
</dbReference>
<keyword evidence="7" id="KW-1185">Reference proteome</keyword>
<evidence type="ECO:0008006" key="8">
    <source>
        <dbReference type="Google" id="ProtNLM"/>
    </source>
</evidence>
<gene>
    <name evidence="6" type="ORF">DKG74_06500</name>
</gene>
<keyword evidence="1 3" id="KW-0238">DNA-binding</keyword>
<dbReference type="GO" id="GO:0005829">
    <property type="term" value="C:cytosol"/>
    <property type="evidence" value="ECO:0007669"/>
    <property type="project" value="TreeGrafter"/>
</dbReference>
<dbReference type="AlphaFoldDB" id="A0A317ECW2"/>
<dbReference type="GO" id="GO:0000156">
    <property type="term" value="F:phosphorelay response regulator activity"/>
    <property type="evidence" value="ECO:0007669"/>
    <property type="project" value="TreeGrafter"/>
</dbReference>
<dbReference type="CDD" id="cd00383">
    <property type="entry name" value="trans_reg_C"/>
    <property type="match status" value="1"/>
</dbReference>
<evidence type="ECO:0000256" key="3">
    <source>
        <dbReference type="PROSITE-ProRule" id="PRU01091"/>
    </source>
</evidence>
<evidence type="ECO:0000313" key="6">
    <source>
        <dbReference type="EMBL" id="PWR24452.1"/>
    </source>
</evidence>
<dbReference type="Gene3D" id="6.10.250.690">
    <property type="match status" value="1"/>
</dbReference>
<reference evidence="6 7" key="1">
    <citation type="submission" date="2018-05" db="EMBL/GenBank/DDBJ databases">
        <title>Zavarzinia sp. HR-AS.</title>
        <authorList>
            <person name="Lee Y."/>
            <person name="Jeon C.O."/>
        </authorList>
    </citation>
    <scope>NUCLEOTIDE SEQUENCE [LARGE SCALE GENOMIC DNA]</scope>
    <source>
        <strain evidence="6 7">HR-AS</strain>
    </source>
</reference>
<keyword evidence="2" id="KW-0597">Phosphoprotein</keyword>
<feature type="domain" description="OmpR/PhoB-type" evidence="5">
    <location>
        <begin position="124"/>
        <end position="222"/>
    </location>
</feature>
<proteinExistence type="predicted"/>
<dbReference type="PANTHER" id="PTHR48111">
    <property type="entry name" value="REGULATOR OF RPOS"/>
    <property type="match status" value="1"/>
</dbReference>
<dbReference type="SUPFAM" id="SSF52172">
    <property type="entry name" value="CheY-like"/>
    <property type="match status" value="1"/>
</dbReference>
<dbReference type="RefSeq" id="WP_109903890.1">
    <property type="nucleotide sequence ID" value="NZ_QGLE01000003.1"/>
</dbReference>
<dbReference type="GO" id="GO:0032993">
    <property type="term" value="C:protein-DNA complex"/>
    <property type="evidence" value="ECO:0007669"/>
    <property type="project" value="TreeGrafter"/>
</dbReference>
<evidence type="ECO:0000259" key="4">
    <source>
        <dbReference type="PROSITE" id="PS50110"/>
    </source>
</evidence>
<dbReference type="SMART" id="SM00862">
    <property type="entry name" value="Trans_reg_C"/>
    <property type="match status" value="1"/>
</dbReference>
<dbReference type="Gene3D" id="1.10.10.10">
    <property type="entry name" value="Winged helix-like DNA-binding domain superfamily/Winged helix DNA-binding domain"/>
    <property type="match status" value="1"/>
</dbReference>
<dbReference type="EMBL" id="QGLE01000003">
    <property type="protein sequence ID" value="PWR24452.1"/>
    <property type="molecule type" value="Genomic_DNA"/>
</dbReference>
<dbReference type="Pfam" id="PF00072">
    <property type="entry name" value="Response_reg"/>
    <property type="match status" value="1"/>
</dbReference>
<name>A0A317ECW2_9PROT</name>
<evidence type="ECO:0000313" key="7">
    <source>
        <dbReference type="Proteomes" id="UP000245461"/>
    </source>
</evidence>
<dbReference type="PANTHER" id="PTHR48111:SF36">
    <property type="entry name" value="TRANSCRIPTIONAL REGULATORY PROTEIN CUTR"/>
    <property type="match status" value="1"/>
</dbReference>
<sequence>MRILLVEDDRDLGPVVAENLRRDGFAVDLAASLAEAKEFAELAQFDAAVLDRRLPDGEGLTFVPVLQRLQPGLPILALTARDATEDRIEGLNAGADDYLGKPFAHGELVARLRALLRRPRHRLAPVLNLGALSLDTAERQASVDGRPLALARRETTLLEILLRKAGRVVQKEAVLEALYGLDDAVEPNALEASVSRLRRHLAESGAAVELVTVRGVGYVLRAPT</sequence>
<feature type="domain" description="Response regulatory" evidence="4">
    <location>
        <begin position="2"/>
        <end position="116"/>
    </location>
</feature>
<dbReference type="OrthoDB" id="9802426at2"/>
<protein>
    <recommendedName>
        <fullName evidence="8">DNA-binding response regulator</fullName>
    </recommendedName>
</protein>
<evidence type="ECO:0000256" key="1">
    <source>
        <dbReference type="ARBA" id="ARBA00023125"/>
    </source>
</evidence>
<feature type="modified residue" description="4-aspartylphosphate" evidence="2">
    <location>
        <position position="51"/>
    </location>
</feature>
<dbReference type="Gene3D" id="3.40.50.2300">
    <property type="match status" value="1"/>
</dbReference>
<dbReference type="InterPro" id="IPR001789">
    <property type="entry name" value="Sig_transdc_resp-reg_receiver"/>
</dbReference>
<accession>A0A317ECW2</accession>
<dbReference type="Pfam" id="PF00486">
    <property type="entry name" value="Trans_reg_C"/>
    <property type="match status" value="1"/>
</dbReference>
<dbReference type="InterPro" id="IPR039420">
    <property type="entry name" value="WalR-like"/>
</dbReference>
<dbReference type="InterPro" id="IPR011006">
    <property type="entry name" value="CheY-like_superfamily"/>
</dbReference>